<proteinExistence type="inferred from homology"/>
<protein>
    <recommendedName>
        <fullName evidence="2">Homoserine O-acetyltransferase</fullName>
        <shortName evidence="2">HAT</shortName>
        <ecNumber evidence="2">2.3.1.31</ecNumber>
    </recommendedName>
    <alternativeName>
        <fullName evidence="2">Homoserine transacetylase</fullName>
        <shortName evidence="2">HTA</shortName>
    </alternativeName>
</protein>
<comment type="similarity">
    <text evidence="2">Belongs to the AB hydrolase superfamily. MetX family.</text>
</comment>
<dbReference type="Proteomes" id="UP000642094">
    <property type="component" value="Unassembled WGS sequence"/>
</dbReference>
<feature type="active site" description="Nucleophile" evidence="2">
    <location>
        <position position="143"/>
    </location>
</feature>
<dbReference type="Pfam" id="PF00561">
    <property type="entry name" value="Abhydrolase_1"/>
    <property type="match status" value="1"/>
</dbReference>
<dbReference type="InterPro" id="IPR029058">
    <property type="entry name" value="AB_hydrolase_fold"/>
</dbReference>
<evidence type="ECO:0000256" key="1">
    <source>
        <dbReference type="ARBA" id="ARBA00022679"/>
    </source>
</evidence>
<name>A0ABR8A128_9CYAN</name>
<dbReference type="EMBL" id="JACJQB010000060">
    <property type="protein sequence ID" value="MBD2189908.1"/>
    <property type="molecule type" value="Genomic_DNA"/>
</dbReference>
<comment type="caution">
    <text evidence="4">The sequence shown here is derived from an EMBL/GenBank/DDBJ whole genome shotgun (WGS) entry which is preliminary data.</text>
</comment>
<keyword evidence="1 2" id="KW-0808">Transferase</keyword>
<keyword evidence="2" id="KW-0028">Amino-acid biosynthesis</keyword>
<dbReference type="EC" id="2.3.1.31" evidence="2"/>
<feature type="active site" evidence="2">
    <location>
        <position position="328"/>
    </location>
</feature>
<reference evidence="4 5" key="1">
    <citation type="journal article" date="2020" name="ISME J.">
        <title>Comparative genomics reveals insights into cyanobacterial evolution and habitat adaptation.</title>
        <authorList>
            <person name="Chen M.Y."/>
            <person name="Teng W.K."/>
            <person name="Zhao L."/>
            <person name="Hu C.X."/>
            <person name="Zhou Y.K."/>
            <person name="Han B.P."/>
            <person name="Song L.R."/>
            <person name="Shu W.S."/>
        </authorList>
    </citation>
    <scope>NUCLEOTIDE SEQUENCE [LARGE SCALE GENOMIC DNA]</scope>
    <source>
        <strain evidence="4 5">FACHB-723</strain>
    </source>
</reference>
<evidence type="ECO:0000259" key="3">
    <source>
        <dbReference type="Pfam" id="PF00561"/>
    </source>
</evidence>
<dbReference type="PIRSF" id="PIRSF000443">
    <property type="entry name" value="Homoser_Ac_trans"/>
    <property type="match status" value="1"/>
</dbReference>
<dbReference type="SUPFAM" id="SSF53474">
    <property type="entry name" value="alpha/beta-Hydrolases"/>
    <property type="match status" value="1"/>
</dbReference>
<feature type="binding site" evidence="2">
    <location>
        <position position="212"/>
    </location>
    <ligand>
        <name>substrate</name>
    </ligand>
</feature>
<feature type="binding site" evidence="2">
    <location>
        <position position="329"/>
    </location>
    <ligand>
        <name>substrate</name>
    </ligand>
</feature>
<accession>A0ABR8A128</accession>
<keyword evidence="2" id="KW-0486">Methionine biosynthesis</keyword>
<comment type="pathway">
    <text evidence="2">Amino-acid biosynthesis; L-methionine biosynthesis via de novo pathway; O-acetyl-L-homoserine from L-homoserine: step 1/1.</text>
</comment>
<dbReference type="PANTHER" id="PTHR32268">
    <property type="entry name" value="HOMOSERINE O-ACETYLTRANSFERASE"/>
    <property type="match status" value="1"/>
</dbReference>
<comment type="subunit">
    <text evidence="2">Homodimer.</text>
</comment>
<dbReference type="PANTHER" id="PTHR32268:SF11">
    <property type="entry name" value="HOMOSERINE O-ACETYLTRANSFERASE"/>
    <property type="match status" value="1"/>
</dbReference>
<keyword evidence="2" id="KW-0963">Cytoplasm</keyword>
<comment type="caution">
    <text evidence="2">Lacks conserved residue(s) required for the propagation of feature annotation.</text>
</comment>
<keyword evidence="2 4" id="KW-0012">Acyltransferase</keyword>
<evidence type="ECO:0000256" key="2">
    <source>
        <dbReference type="HAMAP-Rule" id="MF_00296"/>
    </source>
</evidence>
<dbReference type="RefSeq" id="WP_190404720.1">
    <property type="nucleotide sequence ID" value="NZ_JACJQB010000060.1"/>
</dbReference>
<feature type="active site" evidence="2">
    <location>
        <position position="299"/>
    </location>
</feature>
<dbReference type="InterPro" id="IPR000073">
    <property type="entry name" value="AB_hydrolase_1"/>
</dbReference>
<evidence type="ECO:0000313" key="4">
    <source>
        <dbReference type="EMBL" id="MBD2189908.1"/>
    </source>
</evidence>
<organism evidence="4 5">
    <name type="scientific">Pseudanabaena mucicola FACHB-723</name>
    <dbReference type="NCBI Taxonomy" id="2692860"/>
    <lineage>
        <taxon>Bacteria</taxon>
        <taxon>Bacillati</taxon>
        <taxon>Cyanobacteriota</taxon>
        <taxon>Cyanophyceae</taxon>
        <taxon>Pseudanabaenales</taxon>
        <taxon>Pseudanabaenaceae</taxon>
        <taxon>Pseudanabaena</taxon>
    </lineage>
</organism>
<dbReference type="NCBIfam" id="TIGR01392">
    <property type="entry name" value="homoserO_Ac_trn"/>
    <property type="match status" value="1"/>
</dbReference>
<dbReference type="HAMAP" id="MF_00296">
    <property type="entry name" value="MetX_acyltransf"/>
    <property type="match status" value="1"/>
</dbReference>
<dbReference type="NCBIfam" id="NF001209">
    <property type="entry name" value="PRK00175.1"/>
    <property type="match status" value="1"/>
</dbReference>
<gene>
    <name evidence="4" type="primary">metX</name>
    <name evidence="2" type="synonym">metXA</name>
    <name evidence="4" type="ORF">H6F41_17395</name>
</gene>
<comment type="catalytic activity">
    <reaction evidence="2">
        <text>L-homoserine + acetyl-CoA = O-acetyl-L-homoserine + CoA</text>
        <dbReference type="Rhea" id="RHEA:13701"/>
        <dbReference type="ChEBI" id="CHEBI:57287"/>
        <dbReference type="ChEBI" id="CHEBI:57288"/>
        <dbReference type="ChEBI" id="CHEBI:57476"/>
        <dbReference type="ChEBI" id="CHEBI:57716"/>
        <dbReference type="EC" id="2.3.1.31"/>
    </reaction>
</comment>
<keyword evidence="5" id="KW-1185">Reference proteome</keyword>
<dbReference type="InterPro" id="IPR008220">
    <property type="entry name" value="HAT_MetX-like"/>
</dbReference>
<comment type="function">
    <text evidence="2">Transfers an acetyl group from acetyl-CoA to L-homoserine, forming acetyl-L-homoserine.</text>
</comment>
<dbReference type="Gene3D" id="3.40.50.1820">
    <property type="entry name" value="alpha/beta hydrolase"/>
    <property type="match status" value="1"/>
</dbReference>
<evidence type="ECO:0000313" key="5">
    <source>
        <dbReference type="Proteomes" id="UP000642094"/>
    </source>
</evidence>
<comment type="subcellular location">
    <subcellularLocation>
        <location evidence="2">Cytoplasm</location>
    </subcellularLocation>
</comment>
<sequence length="354" mass="39397">MKYQNFISDRTKFYKIPKPLQLELGGTLNHGEIAYRTWGTLNTKGDNAVLICHGFSANADADIWWSELFGKGKTFDPSQDFIVSSNILGSCYGSTGAASINPETGKAYGASFPAITIRDMVRSQYTLMQGLNISQWKLVIGGSLGGMQTLEWALLYPELVKAIAVISASGRHSPWSIALGEIQRQAIYADPLWHNGNYSDDLPPNQGLAIARMIATCAYYSRPDFEQRFPREQNQVHNFAIADYLHAEGQKLVQRFDANAYISLTKAMDTHDLGRERGNYQETLAKIHQPTLIVSNSADLLYYPEEQQELAHWISNAELVELDSIHGHDAFLIDQENLNSTLISLSSAELTSVS</sequence>
<feature type="domain" description="AB hydrolase-1" evidence="3">
    <location>
        <begin position="47"/>
        <end position="331"/>
    </location>
</feature>
<dbReference type="GO" id="GO:0004414">
    <property type="term" value="F:homoserine O-acetyltransferase activity"/>
    <property type="evidence" value="ECO:0007669"/>
    <property type="project" value="UniProtKB-EC"/>
</dbReference>